<evidence type="ECO:0000313" key="2">
    <source>
        <dbReference type="EMBL" id="MFC0266714.1"/>
    </source>
</evidence>
<dbReference type="Pfam" id="PF13473">
    <property type="entry name" value="Cupredoxin_1"/>
    <property type="match status" value="1"/>
</dbReference>
<protein>
    <submittedName>
        <fullName evidence="2">Cupredoxin domain-containing protein</fullName>
    </submittedName>
</protein>
<name>A0ABV6FZH5_9GAMM</name>
<sequence length="381" mass="40371">MNDVSANDAPSPRLLRIALLLSLLLLLIALALFTLSLRVTTFGGNAGQTVTVTSDGCHPQHLEVPAGRRTFTVVNHSSRAIEWEIIDGVMVLAERENIAPGLRQTLSADLAPGHYTMTCGLLSTPGGTLEVVASADGPPPPSTADIIGVLAEYRVSTILQLRELHQRIDTLAAAISDGDNEAMRHAWLAARRSERQLALVLDLLAEQDGDSSADNPLSADLQQLEKGLFESNASVSTTAAINRLRENLEHLTPPLKALSIEPSQLADTSAGLLRHWHDRQRSAGEPAALAVNDLAGLTHGVDSVVRLLTPLLEPRAPDVLQQVRAALSALQASLADDTTTGTSAIQRLNERSLALADALTGINPALDMHASATPPEAAESP</sequence>
<dbReference type="InterPro" id="IPR050894">
    <property type="entry name" value="EfeM/EfeO_iron_uptake"/>
</dbReference>
<dbReference type="Proteomes" id="UP001589814">
    <property type="component" value="Unassembled WGS sequence"/>
</dbReference>
<dbReference type="PANTHER" id="PTHR39192:SF1">
    <property type="entry name" value="IRON UPTAKE SYSTEM COMPONENT EFEO"/>
    <property type="match status" value="1"/>
</dbReference>
<gene>
    <name evidence="2" type="ORF">ACFFHW_01665</name>
</gene>
<proteinExistence type="predicted"/>
<dbReference type="PANTHER" id="PTHR39192">
    <property type="entry name" value="IRON UPTAKE SYSTEM COMPONENT EFEO"/>
    <property type="match status" value="1"/>
</dbReference>
<organism evidence="2 3">
    <name type="scientific">Kushneria aurantia</name>
    <dbReference type="NCBI Taxonomy" id="504092"/>
    <lineage>
        <taxon>Bacteria</taxon>
        <taxon>Pseudomonadati</taxon>
        <taxon>Pseudomonadota</taxon>
        <taxon>Gammaproteobacteria</taxon>
        <taxon>Oceanospirillales</taxon>
        <taxon>Halomonadaceae</taxon>
        <taxon>Kushneria</taxon>
    </lineage>
</organism>
<feature type="domain" description="EfeO-type cupredoxin-like" evidence="1">
    <location>
        <begin position="27"/>
        <end position="129"/>
    </location>
</feature>
<evidence type="ECO:0000313" key="3">
    <source>
        <dbReference type="Proteomes" id="UP001589814"/>
    </source>
</evidence>
<dbReference type="Gene3D" id="1.20.1420.20">
    <property type="entry name" value="M75 peptidase, HXXE motif"/>
    <property type="match status" value="1"/>
</dbReference>
<dbReference type="EMBL" id="JBHLVX010000005">
    <property type="protein sequence ID" value="MFC0266714.1"/>
    <property type="molecule type" value="Genomic_DNA"/>
</dbReference>
<keyword evidence="3" id="KW-1185">Reference proteome</keyword>
<dbReference type="CDD" id="cd14656">
    <property type="entry name" value="Imelysin-like_EfeO"/>
    <property type="match status" value="1"/>
</dbReference>
<dbReference type="InterPro" id="IPR028096">
    <property type="entry name" value="EfeO_Cupredoxin"/>
</dbReference>
<comment type="caution">
    <text evidence="2">The sequence shown here is derived from an EMBL/GenBank/DDBJ whole genome shotgun (WGS) entry which is preliminary data.</text>
</comment>
<accession>A0ABV6FZH5</accession>
<dbReference type="InterPro" id="IPR038352">
    <property type="entry name" value="Imelysin_sf"/>
</dbReference>
<dbReference type="InterPro" id="IPR034981">
    <property type="entry name" value="Imelysin-like_EfeO/Algp7"/>
</dbReference>
<dbReference type="RefSeq" id="WP_019952136.1">
    <property type="nucleotide sequence ID" value="NZ_JBHLVX010000005.1"/>
</dbReference>
<reference evidence="2 3" key="1">
    <citation type="submission" date="2024-09" db="EMBL/GenBank/DDBJ databases">
        <authorList>
            <person name="Sun Q."/>
            <person name="Mori K."/>
        </authorList>
    </citation>
    <scope>NUCLEOTIDE SEQUENCE [LARGE SCALE GENOMIC DNA]</scope>
    <source>
        <strain evidence="2 3">CCM 7415</strain>
    </source>
</reference>
<evidence type="ECO:0000259" key="1">
    <source>
        <dbReference type="Pfam" id="PF13473"/>
    </source>
</evidence>